<gene>
    <name evidence="1" type="ORF">RTCCBAU85039_3605</name>
    <name evidence="2" type="ORF">SAMN05216228_1015103</name>
</gene>
<dbReference type="STRING" id="501024.RTCCBAU85039_3605"/>
<dbReference type="RefSeq" id="WP_083539943.1">
    <property type="nucleotide sequence ID" value="NZ_FNXB01000018.1"/>
</dbReference>
<dbReference type="EMBL" id="FNXB01000018">
    <property type="protein sequence ID" value="SEI00025.1"/>
    <property type="molecule type" value="Genomic_DNA"/>
</dbReference>
<organism evidence="1 3">
    <name type="scientific">Rhizobium tibeticum</name>
    <dbReference type="NCBI Taxonomy" id="501024"/>
    <lineage>
        <taxon>Bacteria</taxon>
        <taxon>Pseudomonadati</taxon>
        <taxon>Pseudomonadota</taxon>
        <taxon>Alphaproteobacteria</taxon>
        <taxon>Hyphomicrobiales</taxon>
        <taxon>Rhizobiaceae</taxon>
        <taxon>Rhizobium/Agrobacterium group</taxon>
        <taxon>Rhizobium</taxon>
    </lineage>
</organism>
<name>A0A1H8NVR3_9HYPH</name>
<evidence type="ECO:0000313" key="1">
    <source>
        <dbReference type="EMBL" id="SEI00025.1"/>
    </source>
</evidence>
<proteinExistence type="predicted"/>
<dbReference type="Proteomes" id="UP000198939">
    <property type="component" value="Unassembled WGS sequence"/>
</dbReference>
<reference evidence="1" key="1">
    <citation type="submission" date="2016-10" db="EMBL/GenBank/DDBJ databases">
        <authorList>
            <person name="de Groot N.N."/>
        </authorList>
    </citation>
    <scope>NUCLEOTIDE SEQUENCE [LARGE SCALE GENOMIC DNA]</scope>
    <source>
        <strain evidence="1">CCBAU85039</strain>
    </source>
</reference>
<dbReference type="InterPro" id="IPR010385">
    <property type="entry name" value="DUF982"/>
</dbReference>
<accession>A0A1H8NVR3</accession>
<evidence type="ECO:0008006" key="5">
    <source>
        <dbReference type="Google" id="ProtNLM"/>
    </source>
</evidence>
<dbReference type="EMBL" id="FOCV01000015">
    <property type="protein sequence ID" value="SEO33674.1"/>
    <property type="molecule type" value="Genomic_DNA"/>
</dbReference>
<dbReference type="OrthoDB" id="8455244at2"/>
<dbReference type="AlphaFoldDB" id="A0A1H8NVR3"/>
<reference evidence="3" key="3">
    <citation type="submission" date="2016-10" db="EMBL/GenBank/DDBJ databases">
        <authorList>
            <person name="Wibberg D."/>
        </authorList>
    </citation>
    <scope>NUCLEOTIDE SEQUENCE [LARGE SCALE GENOMIC DNA]</scope>
</reference>
<evidence type="ECO:0000313" key="4">
    <source>
        <dbReference type="Proteomes" id="UP000198939"/>
    </source>
</evidence>
<keyword evidence="4" id="KW-1185">Reference proteome</keyword>
<reference evidence="2 4" key="2">
    <citation type="submission" date="2016-10" db="EMBL/GenBank/DDBJ databases">
        <authorList>
            <person name="Varghese N."/>
            <person name="Submissions S."/>
        </authorList>
    </citation>
    <scope>NUCLEOTIDE SEQUENCE [LARGE SCALE GENOMIC DNA]</scope>
    <source>
        <strain evidence="2 4">CGMCC 1.7071</strain>
    </source>
</reference>
<dbReference type="Pfam" id="PF06169">
    <property type="entry name" value="DUF982"/>
    <property type="match status" value="1"/>
</dbReference>
<evidence type="ECO:0000313" key="3">
    <source>
        <dbReference type="Proteomes" id="UP000183063"/>
    </source>
</evidence>
<dbReference type="Proteomes" id="UP000183063">
    <property type="component" value="Unassembled WGS sequence"/>
</dbReference>
<protein>
    <recommendedName>
        <fullName evidence="5">DUF982 domain-containing protein</fullName>
    </recommendedName>
</protein>
<dbReference type="Gene3D" id="6.10.250.730">
    <property type="match status" value="1"/>
</dbReference>
<evidence type="ECO:0000313" key="2">
    <source>
        <dbReference type="EMBL" id="SEO33674.1"/>
    </source>
</evidence>
<sequence length="87" mass="9727">MSLNISHQFPAVRLVMDGAERYRLIRTVADVAEVLVKDWPSDDGEEYINALVACLDAYKETIPALAAREALIRAADEVRIPHFTLVC</sequence>